<feature type="transmembrane region" description="Helical" evidence="7">
    <location>
        <begin position="129"/>
        <end position="149"/>
    </location>
</feature>
<evidence type="ECO:0000313" key="10">
    <source>
        <dbReference type="Proteomes" id="UP000256328"/>
    </source>
</evidence>
<evidence type="ECO:0000256" key="4">
    <source>
        <dbReference type="ARBA" id="ARBA00023136"/>
    </source>
</evidence>
<protein>
    <recommendedName>
        <fullName evidence="8">Rhodopsin domain-containing protein</fullName>
    </recommendedName>
</protein>
<dbReference type="InterPro" id="IPR052337">
    <property type="entry name" value="SAT4-like"/>
</dbReference>
<sequence>MATAAAAAAAGIPYSTNLGLPLFELILVWTTVSLRIWVRKFLVKNFGLDDWFILSALILYTALVGILLRMVHYGLGQHIEGVSQEQSVAILHLFFFYELGYSIVTTIVKISISLLLLRFSFRRTHVIIIWALAIVMTVVGVFFCFITIFQCSPVQSYWDHTIKGTCLSKTVYIRATYVGTAFNAVTDFVYALLPLCMLWSINMELRTKVSLGLVLGLGSLAGITNLVRIKLVHTLSASDDFTYQYYYITTISTIELAVGIACASLATSRPAFRTIANKVMARFSSSAESAHSREAEYAQKSIFSSGAGGGNEGTRPAMGSSKQAEQMQSSTHLLEKDEESQAGLKATMSGGRKNRRSQFCEHLDSDSEGH</sequence>
<dbReference type="PANTHER" id="PTHR33048">
    <property type="entry name" value="PTH11-LIKE INTEGRAL MEMBRANE PROTEIN (AFU_ORTHOLOGUE AFUA_5G11245)"/>
    <property type="match status" value="1"/>
</dbReference>
<feature type="transmembrane region" description="Helical" evidence="7">
    <location>
        <begin position="177"/>
        <end position="199"/>
    </location>
</feature>
<evidence type="ECO:0000256" key="5">
    <source>
        <dbReference type="ARBA" id="ARBA00038359"/>
    </source>
</evidence>
<keyword evidence="4 7" id="KW-0472">Membrane</keyword>
<feature type="transmembrane region" description="Helical" evidence="7">
    <location>
        <begin position="20"/>
        <end position="38"/>
    </location>
</feature>
<keyword evidence="3 7" id="KW-1133">Transmembrane helix</keyword>
<feature type="transmembrane region" description="Helical" evidence="7">
    <location>
        <begin position="50"/>
        <end position="70"/>
    </location>
</feature>
<evidence type="ECO:0000256" key="3">
    <source>
        <dbReference type="ARBA" id="ARBA00022989"/>
    </source>
</evidence>
<comment type="similarity">
    <text evidence="5">Belongs to the SAT4 family.</text>
</comment>
<feature type="transmembrane region" description="Helical" evidence="7">
    <location>
        <begin position="211"/>
        <end position="233"/>
    </location>
</feature>
<keyword evidence="10" id="KW-1185">Reference proteome</keyword>
<dbReference type="AlphaFoldDB" id="A0A3D8R3M3"/>
<dbReference type="PANTHER" id="PTHR33048:SF96">
    <property type="entry name" value="INTEGRAL MEMBRANE PROTEIN"/>
    <property type="match status" value="1"/>
</dbReference>
<dbReference type="InterPro" id="IPR049326">
    <property type="entry name" value="Rhodopsin_dom_fungi"/>
</dbReference>
<feature type="transmembrane region" description="Helical" evidence="7">
    <location>
        <begin position="90"/>
        <end position="117"/>
    </location>
</feature>
<evidence type="ECO:0000259" key="8">
    <source>
        <dbReference type="Pfam" id="PF20684"/>
    </source>
</evidence>
<feature type="domain" description="Rhodopsin" evidence="8">
    <location>
        <begin position="34"/>
        <end position="273"/>
    </location>
</feature>
<dbReference type="Pfam" id="PF20684">
    <property type="entry name" value="Fung_rhodopsin"/>
    <property type="match status" value="1"/>
</dbReference>
<comment type="subcellular location">
    <subcellularLocation>
        <location evidence="1">Membrane</location>
        <topology evidence="1">Multi-pass membrane protein</topology>
    </subcellularLocation>
</comment>
<evidence type="ECO:0000256" key="6">
    <source>
        <dbReference type="SAM" id="MobiDB-lite"/>
    </source>
</evidence>
<evidence type="ECO:0000256" key="2">
    <source>
        <dbReference type="ARBA" id="ARBA00022692"/>
    </source>
</evidence>
<evidence type="ECO:0000256" key="1">
    <source>
        <dbReference type="ARBA" id="ARBA00004141"/>
    </source>
</evidence>
<feature type="compositionally biased region" description="Basic and acidic residues" evidence="6">
    <location>
        <begin position="358"/>
        <end position="370"/>
    </location>
</feature>
<evidence type="ECO:0000256" key="7">
    <source>
        <dbReference type="SAM" id="Phobius"/>
    </source>
</evidence>
<feature type="region of interest" description="Disordered" evidence="6">
    <location>
        <begin position="301"/>
        <end position="370"/>
    </location>
</feature>
<dbReference type="EMBL" id="PDLN01000013">
    <property type="protein sequence ID" value="RDW68627.1"/>
    <property type="molecule type" value="Genomic_DNA"/>
</dbReference>
<name>A0A3D8R3M3_9HELO</name>
<keyword evidence="2 7" id="KW-0812">Transmembrane</keyword>
<evidence type="ECO:0000313" key="9">
    <source>
        <dbReference type="EMBL" id="RDW68627.1"/>
    </source>
</evidence>
<dbReference type="OrthoDB" id="4682787at2759"/>
<feature type="compositionally biased region" description="Polar residues" evidence="6">
    <location>
        <begin position="320"/>
        <end position="332"/>
    </location>
</feature>
<dbReference type="Proteomes" id="UP000256328">
    <property type="component" value="Unassembled WGS sequence"/>
</dbReference>
<gene>
    <name evidence="9" type="ORF">BP5796_09284</name>
</gene>
<feature type="transmembrane region" description="Helical" evidence="7">
    <location>
        <begin position="245"/>
        <end position="266"/>
    </location>
</feature>
<dbReference type="GO" id="GO:0016020">
    <property type="term" value="C:membrane"/>
    <property type="evidence" value="ECO:0007669"/>
    <property type="project" value="UniProtKB-SubCell"/>
</dbReference>
<organism evidence="9 10">
    <name type="scientific">Coleophoma crateriformis</name>
    <dbReference type="NCBI Taxonomy" id="565419"/>
    <lineage>
        <taxon>Eukaryota</taxon>
        <taxon>Fungi</taxon>
        <taxon>Dikarya</taxon>
        <taxon>Ascomycota</taxon>
        <taxon>Pezizomycotina</taxon>
        <taxon>Leotiomycetes</taxon>
        <taxon>Helotiales</taxon>
        <taxon>Dermateaceae</taxon>
        <taxon>Coleophoma</taxon>
    </lineage>
</organism>
<reference evidence="9 10" key="1">
    <citation type="journal article" date="2018" name="IMA Fungus">
        <title>IMA Genome-F 9: Draft genome sequence of Annulohypoxylon stygium, Aspergillus mulundensis, Berkeleyomyces basicola (syn. Thielaviopsis basicola), Ceratocystis smalleyi, two Cercospora beticola strains, Coleophoma cylindrospora, Fusarium fracticaudum, Phialophora cf. hyalina, and Morchella septimelata.</title>
        <authorList>
            <person name="Wingfield B.D."/>
            <person name="Bills G.F."/>
            <person name="Dong Y."/>
            <person name="Huang W."/>
            <person name="Nel W.J."/>
            <person name="Swalarsk-Parry B.S."/>
            <person name="Vaghefi N."/>
            <person name="Wilken P.M."/>
            <person name="An Z."/>
            <person name="de Beer Z.W."/>
            <person name="De Vos L."/>
            <person name="Chen L."/>
            <person name="Duong T.A."/>
            <person name="Gao Y."/>
            <person name="Hammerbacher A."/>
            <person name="Kikkert J.R."/>
            <person name="Li Y."/>
            <person name="Li H."/>
            <person name="Li K."/>
            <person name="Li Q."/>
            <person name="Liu X."/>
            <person name="Ma X."/>
            <person name="Naidoo K."/>
            <person name="Pethybridge S.J."/>
            <person name="Sun J."/>
            <person name="Steenkamp E.T."/>
            <person name="van der Nest M.A."/>
            <person name="van Wyk S."/>
            <person name="Wingfield M.J."/>
            <person name="Xiong C."/>
            <person name="Yue Q."/>
            <person name="Zhang X."/>
        </authorList>
    </citation>
    <scope>NUCLEOTIDE SEQUENCE [LARGE SCALE GENOMIC DNA]</scope>
    <source>
        <strain evidence="9 10">BP5796</strain>
    </source>
</reference>
<comment type="caution">
    <text evidence="9">The sequence shown here is derived from an EMBL/GenBank/DDBJ whole genome shotgun (WGS) entry which is preliminary data.</text>
</comment>
<accession>A0A3D8R3M3</accession>
<proteinExistence type="inferred from homology"/>